<dbReference type="Pfam" id="PF21135">
    <property type="entry name" value="DRL_cat"/>
    <property type="match status" value="1"/>
</dbReference>
<name>A0A095X484_9FIRM</name>
<protein>
    <submittedName>
        <fullName evidence="3">NAD(P)-dependent oxidoreductase</fullName>
    </submittedName>
</protein>
<feature type="domain" description="Pyrroline-5-carboxylate reductase catalytic N-terminal" evidence="1">
    <location>
        <begin position="19"/>
        <end position="64"/>
    </location>
</feature>
<dbReference type="AlphaFoldDB" id="A0A095X484"/>
<evidence type="ECO:0000259" key="2">
    <source>
        <dbReference type="Pfam" id="PF21135"/>
    </source>
</evidence>
<dbReference type="eggNOG" id="COG4091">
    <property type="taxonomic scope" value="Bacteria"/>
</dbReference>
<dbReference type="PANTHER" id="PTHR37850:SF2">
    <property type="entry name" value="SAF DOMAIN PROTEIN"/>
    <property type="match status" value="1"/>
</dbReference>
<comment type="caution">
    <text evidence="3">The sequence shown here is derived from an EMBL/GenBank/DDBJ whole genome shotgun (WGS) entry which is preliminary data.</text>
</comment>
<accession>A0A095X484</accession>
<dbReference type="Pfam" id="PF03807">
    <property type="entry name" value="F420_oxidored"/>
    <property type="match status" value="1"/>
</dbReference>
<gene>
    <name evidence="3" type="ORF">HMPREF1630_03195</name>
</gene>
<evidence type="ECO:0000313" key="4">
    <source>
        <dbReference type="Proteomes" id="UP000029579"/>
    </source>
</evidence>
<reference evidence="3 4" key="1">
    <citation type="submission" date="2014-07" db="EMBL/GenBank/DDBJ databases">
        <authorList>
            <person name="McCorrison J."/>
            <person name="Sanka R."/>
            <person name="Torralba M."/>
            <person name="Gillis M."/>
            <person name="Haft D.H."/>
            <person name="Methe B."/>
            <person name="Sutton G."/>
            <person name="Nelson K.E."/>
        </authorList>
    </citation>
    <scope>NUCLEOTIDE SEQUENCE [LARGE SCALE GENOMIC DNA]</scope>
    <source>
        <strain evidence="3 4">S7-1-13</strain>
    </source>
</reference>
<evidence type="ECO:0000313" key="3">
    <source>
        <dbReference type="EMBL" id="KGF04648.1"/>
    </source>
</evidence>
<dbReference type="InterPro" id="IPR048423">
    <property type="entry name" value="DRL_cat"/>
</dbReference>
<dbReference type="InterPro" id="IPR036291">
    <property type="entry name" value="NAD(P)-bd_dom_sf"/>
</dbReference>
<sequence length="430" mass="47132">MLKINRKLREMRDNGESIKLAIIGCGKMGGSLISQLSKLDAMEVKLVVDRNPRKAIKALTQAGISEDKIIYTDDYNEGYEVLEKGYVAVSTNYRLSYKLLQINAVVDCTGNPPFGAVIARKTIQYHKHMISFNVECEATVGPVLHDMAKKAGVVYTGILGDEPGAIMELVDNAYGMGLEVLVAAKGKNNPLNNYATNEELEAEANSKKLSPRMLTSFVDGTNTMIELNSVCNAIGFLPDTFGCHGITTSPDKVVEDFKLKRDGGILNSYGVVDFSPGMAPGVFIIVTSDQEDVRDLMKFLGFGDGPNYLLYRPYHLTSLEAPITIFNAVVENEPTIAPIHGQVADTVTIAKRDIKKGEKLEGIGSNKVFGKLTSHARSIEEDLLPIGLITPKTEAIVDIPKDTVIDMSMVKIDEKATITRLRRRQNSMKL</sequence>
<dbReference type="PANTHER" id="PTHR37850">
    <property type="entry name" value="STRU PROTEIN"/>
    <property type="match status" value="1"/>
</dbReference>
<dbReference type="OrthoDB" id="9777844at2"/>
<dbReference type="Gene3D" id="3.40.50.720">
    <property type="entry name" value="NAD(P)-binding Rossmann-like Domain"/>
    <property type="match status" value="1"/>
</dbReference>
<dbReference type="InterPro" id="IPR028939">
    <property type="entry name" value="P5C_Rdtase_cat_N"/>
</dbReference>
<evidence type="ECO:0000259" key="1">
    <source>
        <dbReference type="Pfam" id="PF03807"/>
    </source>
</evidence>
<dbReference type="CDD" id="cd11616">
    <property type="entry name" value="SAF_DH_OX_like"/>
    <property type="match status" value="1"/>
</dbReference>
<dbReference type="SUPFAM" id="SSF51735">
    <property type="entry name" value="NAD(P)-binding Rossmann-fold domains"/>
    <property type="match status" value="1"/>
</dbReference>
<organism evidence="3 4">
    <name type="scientific">Anaerococcus lactolyticus S7-1-13</name>
    <dbReference type="NCBI Taxonomy" id="1284686"/>
    <lineage>
        <taxon>Bacteria</taxon>
        <taxon>Bacillati</taxon>
        <taxon>Bacillota</taxon>
        <taxon>Tissierellia</taxon>
        <taxon>Tissierellales</taxon>
        <taxon>Peptoniphilaceae</taxon>
        <taxon>Anaerococcus</taxon>
    </lineage>
</organism>
<dbReference type="EMBL" id="JRMW01000026">
    <property type="protein sequence ID" value="KGF04648.1"/>
    <property type="molecule type" value="Genomic_DNA"/>
</dbReference>
<feature type="domain" description="Oxidoreductase DRL-like catalytic" evidence="2">
    <location>
        <begin position="160"/>
        <end position="321"/>
    </location>
</feature>
<dbReference type="Proteomes" id="UP000029579">
    <property type="component" value="Unassembled WGS sequence"/>
</dbReference>
<proteinExistence type="predicted"/>
<dbReference type="RefSeq" id="WP_037326979.1">
    <property type="nucleotide sequence ID" value="NZ_JRMW01000026.1"/>
</dbReference>